<name>A0A9D1SS11_9FIRM</name>
<feature type="transmembrane region" description="Helical" evidence="2">
    <location>
        <begin position="12"/>
        <end position="33"/>
    </location>
</feature>
<keyword evidence="2" id="KW-1133">Transmembrane helix</keyword>
<dbReference type="PANTHER" id="PTHR40446:SF2">
    <property type="entry name" value="N-ACETYLGLUCOSAMINE-1-PHOSPHODIESTER ALPHA-N-ACETYLGLUCOSAMINIDASE"/>
    <property type="match status" value="1"/>
</dbReference>
<feature type="compositionally biased region" description="Polar residues" evidence="1">
    <location>
        <begin position="41"/>
        <end position="62"/>
    </location>
</feature>
<reference evidence="4" key="1">
    <citation type="submission" date="2020-10" db="EMBL/GenBank/DDBJ databases">
        <authorList>
            <person name="Gilroy R."/>
        </authorList>
    </citation>
    <scope>NUCLEOTIDE SEQUENCE</scope>
    <source>
        <strain evidence="4">ChiGjej2B2-16831</strain>
    </source>
</reference>
<dbReference type="PANTHER" id="PTHR40446">
    <property type="entry name" value="N-ACETYLGLUCOSAMINE-1-PHOSPHODIESTER ALPHA-N-ACETYLGLUCOSAMINIDASE"/>
    <property type="match status" value="1"/>
</dbReference>
<keyword evidence="4" id="KW-0326">Glycosidase</keyword>
<sequence>MRRRNPGTRRRVALMAAADLLAFGVALCVFAYFHHVRQPQVKPTTLPTPPQAVSQQTPQPASGTEQPAAQATPAPGETPVSSEAPAVTPDPNDLLGGKYAEKFSTTGVVSDETCYRSDKVALEFRQEQRFDSLVHIIDIYIRDVHSLRTNLCQQVFGDRKSIRSLPELLPGALAISSSDQYSNRNSSEWGLLVSNSLAYSTDTNIYDFAVLFLDGTMEVYEAGQADFDALVSRGIYQAWTFGPVIVKDGAAPDNYDGAPDYIANKNPRVAIGYCEPGHYYLVMVDGTRASESGSAGATLEELSSLFLELGCTQALNLDGGSTVAMSFGGRVLNTSTRDLSSVIYLCEPDAPDAGGNGA</sequence>
<evidence type="ECO:0000256" key="2">
    <source>
        <dbReference type="SAM" id="Phobius"/>
    </source>
</evidence>
<dbReference type="InterPro" id="IPR018711">
    <property type="entry name" value="NAGPA"/>
</dbReference>
<organism evidence="4 5">
    <name type="scientific">Candidatus Aphodomorpha intestinavium</name>
    <dbReference type="NCBI Taxonomy" id="2840672"/>
    <lineage>
        <taxon>Bacteria</taxon>
        <taxon>Bacillati</taxon>
        <taxon>Bacillota</taxon>
        <taxon>Clostridia</taxon>
        <taxon>Eubacteriales</taxon>
        <taxon>Candidatus Aphodomorpha</taxon>
    </lineage>
</organism>
<reference evidence="4" key="2">
    <citation type="journal article" date="2021" name="PeerJ">
        <title>Extensive microbial diversity within the chicken gut microbiome revealed by metagenomics and culture.</title>
        <authorList>
            <person name="Gilroy R."/>
            <person name="Ravi A."/>
            <person name="Getino M."/>
            <person name="Pursley I."/>
            <person name="Horton D.L."/>
            <person name="Alikhan N.F."/>
            <person name="Baker D."/>
            <person name="Gharbi K."/>
            <person name="Hall N."/>
            <person name="Watson M."/>
            <person name="Adriaenssens E.M."/>
            <person name="Foster-Nyarko E."/>
            <person name="Jarju S."/>
            <person name="Secka A."/>
            <person name="Antonio M."/>
            <person name="Oren A."/>
            <person name="Chaudhuri R.R."/>
            <person name="La Ragione R."/>
            <person name="Hildebrand F."/>
            <person name="Pallen M.J."/>
        </authorList>
    </citation>
    <scope>NUCLEOTIDE SEQUENCE</scope>
    <source>
        <strain evidence="4">ChiGjej2B2-16831</strain>
    </source>
</reference>
<dbReference type="AlphaFoldDB" id="A0A9D1SS11"/>
<keyword evidence="2" id="KW-0812">Transmembrane</keyword>
<evidence type="ECO:0000259" key="3">
    <source>
        <dbReference type="Pfam" id="PF09992"/>
    </source>
</evidence>
<evidence type="ECO:0000313" key="4">
    <source>
        <dbReference type="EMBL" id="HIU93638.1"/>
    </source>
</evidence>
<feature type="compositionally biased region" description="Low complexity" evidence="1">
    <location>
        <begin position="63"/>
        <end position="79"/>
    </location>
</feature>
<feature type="domain" description="Phosphodiester glycosidase" evidence="3">
    <location>
        <begin position="180"/>
        <end position="341"/>
    </location>
</feature>
<proteinExistence type="predicted"/>
<dbReference type="EMBL" id="DVNZ01000020">
    <property type="protein sequence ID" value="HIU93638.1"/>
    <property type="molecule type" value="Genomic_DNA"/>
</dbReference>
<dbReference type="Pfam" id="PF09992">
    <property type="entry name" value="NAGPA"/>
    <property type="match status" value="1"/>
</dbReference>
<dbReference type="GO" id="GO:0016798">
    <property type="term" value="F:hydrolase activity, acting on glycosyl bonds"/>
    <property type="evidence" value="ECO:0007669"/>
    <property type="project" value="UniProtKB-KW"/>
</dbReference>
<comment type="caution">
    <text evidence="4">The sequence shown here is derived from an EMBL/GenBank/DDBJ whole genome shotgun (WGS) entry which is preliminary data.</text>
</comment>
<dbReference type="Proteomes" id="UP000824128">
    <property type="component" value="Unassembled WGS sequence"/>
</dbReference>
<keyword evidence="4" id="KW-0378">Hydrolase</keyword>
<evidence type="ECO:0000313" key="5">
    <source>
        <dbReference type="Proteomes" id="UP000824128"/>
    </source>
</evidence>
<protein>
    <submittedName>
        <fullName evidence="4">Phosphodiester glycosidase family protein</fullName>
    </submittedName>
</protein>
<feature type="region of interest" description="Disordered" evidence="1">
    <location>
        <begin position="41"/>
        <end position="96"/>
    </location>
</feature>
<gene>
    <name evidence="4" type="ORF">IAD24_00625</name>
</gene>
<accession>A0A9D1SS11</accession>
<evidence type="ECO:0000256" key="1">
    <source>
        <dbReference type="SAM" id="MobiDB-lite"/>
    </source>
</evidence>
<keyword evidence="2" id="KW-0472">Membrane</keyword>